<dbReference type="EC" id="1.17.1.4" evidence="2"/>
<dbReference type="PANTHER" id="PTHR11908:SF157">
    <property type="entry name" value="XANTHINE DEHYDROGENASE SUBUNIT D-RELATED"/>
    <property type="match status" value="1"/>
</dbReference>
<name>A0A537LBC0_9BACT</name>
<gene>
    <name evidence="2" type="primary">pucD</name>
    <name evidence="2" type="ORF">E6H01_03075</name>
</gene>
<accession>A0A537LBC0</accession>
<dbReference type="InterPro" id="IPR008274">
    <property type="entry name" value="AldOxase/xan_DH_MoCoBD1"/>
</dbReference>
<dbReference type="Proteomes" id="UP000319353">
    <property type="component" value="Unassembled WGS sequence"/>
</dbReference>
<evidence type="ECO:0000259" key="1">
    <source>
        <dbReference type="SMART" id="SM01008"/>
    </source>
</evidence>
<dbReference type="AlphaFoldDB" id="A0A537LBC0"/>
<dbReference type="InterPro" id="IPR000674">
    <property type="entry name" value="Ald_Oxase/Xan_DH_a/b"/>
</dbReference>
<dbReference type="PANTHER" id="PTHR11908">
    <property type="entry name" value="XANTHINE DEHYDROGENASE"/>
    <property type="match status" value="1"/>
</dbReference>
<dbReference type="GO" id="GO:0005506">
    <property type="term" value="F:iron ion binding"/>
    <property type="evidence" value="ECO:0007669"/>
    <property type="project" value="InterPro"/>
</dbReference>
<dbReference type="Pfam" id="PF20256">
    <property type="entry name" value="MoCoBD_2"/>
    <property type="match status" value="1"/>
</dbReference>
<dbReference type="Pfam" id="PF02738">
    <property type="entry name" value="MoCoBD_1"/>
    <property type="match status" value="1"/>
</dbReference>
<keyword evidence="2" id="KW-0560">Oxidoreductase</keyword>
<dbReference type="Gene3D" id="3.30.365.10">
    <property type="entry name" value="Aldehyde oxidase/xanthine dehydrogenase, molybdopterin binding domain"/>
    <property type="match status" value="4"/>
</dbReference>
<dbReference type="InterPro" id="IPR046867">
    <property type="entry name" value="AldOxase/xan_DH_MoCoBD2"/>
</dbReference>
<dbReference type="InterPro" id="IPR017609">
    <property type="entry name" value="Xanthine_dehydrogenase_dsu"/>
</dbReference>
<organism evidence="2 3">
    <name type="scientific">Candidatus Segetimicrobium genomatis</name>
    <dbReference type="NCBI Taxonomy" id="2569760"/>
    <lineage>
        <taxon>Bacteria</taxon>
        <taxon>Bacillati</taxon>
        <taxon>Candidatus Sysuimicrobiota</taxon>
        <taxon>Candidatus Sysuimicrobiia</taxon>
        <taxon>Candidatus Sysuimicrobiales</taxon>
        <taxon>Candidatus Segetimicrobiaceae</taxon>
        <taxon>Candidatus Segetimicrobium</taxon>
    </lineage>
</organism>
<feature type="domain" description="Aldehyde oxidase/xanthine dehydrogenase a/b hammerhead" evidence="1">
    <location>
        <begin position="27"/>
        <end position="133"/>
    </location>
</feature>
<evidence type="ECO:0000313" key="3">
    <source>
        <dbReference type="Proteomes" id="UP000319353"/>
    </source>
</evidence>
<dbReference type="InterPro" id="IPR037165">
    <property type="entry name" value="AldOxase/xan_DH_Mopterin-bd_sf"/>
</dbReference>
<dbReference type="Gene3D" id="3.90.1170.50">
    <property type="entry name" value="Aldehyde oxidase/xanthine dehydrogenase, a/b hammerhead"/>
    <property type="match status" value="1"/>
</dbReference>
<evidence type="ECO:0000313" key="2">
    <source>
        <dbReference type="EMBL" id="TMJ05311.1"/>
    </source>
</evidence>
<dbReference type="SUPFAM" id="SSF54665">
    <property type="entry name" value="CO dehydrogenase molybdoprotein N-domain-like"/>
    <property type="match status" value="1"/>
</dbReference>
<dbReference type="InterPro" id="IPR036856">
    <property type="entry name" value="Ald_Oxase/Xan_DH_a/b_sf"/>
</dbReference>
<dbReference type="InterPro" id="IPR016208">
    <property type="entry name" value="Ald_Oxase/xanthine_DH-like"/>
</dbReference>
<comment type="caution">
    <text evidence="2">The sequence shown here is derived from an EMBL/GenBank/DDBJ whole genome shotgun (WGS) entry which is preliminary data.</text>
</comment>
<dbReference type="SMART" id="SM01008">
    <property type="entry name" value="Ald_Xan_dh_C"/>
    <property type="match status" value="1"/>
</dbReference>
<sequence>MSTKVAERTRGGVGESVRRVDGVPKVKGQFLYGSDLWAEEMLWGYTLRSPHPHARIVSIDISRALSSTGVHAVLVASDVPGRKTYGLEIPDQPVLAIDRVRYQGEAVAVLAANDLELARRAAERITVAYEVLPAVADMEQALRSDAPNVHDFGNVLRHIRIARGDYNTPADVWVEGYYETGMQDQAMLGPESGLAIPAEDGGIDLYVATQWLHVDRDQIAPCLDLPPDKVRLHLAGIGGAFGAREDLSMHLHACLLALRTRKPVKMVYSREESFYGHVHRHPARIWMRHGATRGGMLTSVYARIVIDGGAYASSSTAVIANASTFAAGPYEVPNALVEGTAVYTNNPPCGAMRGFGAVQACVAHEAQMDKLARALRLDPVELRVKNAVSTGSVLPTGQIIRGSAPVREVIRRCAAIELPPAPSERDPLTYPGGAGNVSRGERLRRGVGFAVGYKNIAYSGGFDDSAECRVKLFSGPGGVIAEVHSAAAEVGQGVHTLLVQIAREELGIDTVVLHPADTSVGSAGSSSASRQTMMSGGAVQMACRAVRDVLFERARRAGLDRELAPDIPVAIRDGQIFAGARRVGALVEFLDEPIEQTRVYHHRKTTPLDRDGQGDPHVTFAFAAQRAVVEVDEDLGLVRVVQIAAAQDVGHALNPQSVFGQIEGGTAQGLGFALMEEIQLKDGRIRNPSFTDYLIPTILDMPPVVSVLIEEPEPGVPYGAKGAGEPSAIVSTAAILAALRDATGRELNRVPVRPDDLIGLAPPVQSSGPPPAPNVPYPEPVPKALGIL</sequence>
<dbReference type="GO" id="GO:0004854">
    <property type="term" value="F:xanthine dehydrogenase activity"/>
    <property type="evidence" value="ECO:0007669"/>
    <property type="project" value="UniProtKB-EC"/>
</dbReference>
<reference evidence="2 3" key="1">
    <citation type="journal article" date="2019" name="Nat. Microbiol.">
        <title>Mediterranean grassland soil C-N compound turnover is dependent on rainfall and depth, and is mediated by genomically divergent microorganisms.</title>
        <authorList>
            <person name="Diamond S."/>
            <person name="Andeer P.F."/>
            <person name="Li Z."/>
            <person name="Crits-Christoph A."/>
            <person name="Burstein D."/>
            <person name="Anantharaman K."/>
            <person name="Lane K.R."/>
            <person name="Thomas B.C."/>
            <person name="Pan C."/>
            <person name="Northen T.R."/>
            <person name="Banfield J.F."/>
        </authorList>
    </citation>
    <scope>NUCLEOTIDE SEQUENCE [LARGE SCALE GENOMIC DNA]</scope>
    <source>
        <strain evidence="2">NP_4</strain>
    </source>
</reference>
<dbReference type="NCBIfam" id="TIGR03196">
    <property type="entry name" value="pucD"/>
    <property type="match status" value="1"/>
</dbReference>
<dbReference type="Pfam" id="PF01315">
    <property type="entry name" value="Ald_Xan_dh_C"/>
    <property type="match status" value="1"/>
</dbReference>
<proteinExistence type="predicted"/>
<protein>
    <submittedName>
        <fullName evidence="2">Xanthine dehydrogenase subunit D</fullName>
        <ecNumber evidence="2">1.17.1.4</ecNumber>
    </submittedName>
</protein>
<dbReference type="SUPFAM" id="SSF56003">
    <property type="entry name" value="Molybdenum cofactor-binding domain"/>
    <property type="match status" value="1"/>
</dbReference>
<dbReference type="EMBL" id="VBAL01000028">
    <property type="protein sequence ID" value="TMJ05311.1"/>
    <property type="molecule type" value="Genomic_DNA"/>
</dbReference>